<dbReference type="InterPro" id="IPR029006">
    <property type="entry name" value="ADF-H/Gelsolin-like_dom_sf"/>
</dbReference>
<organism evidence="7 8">
    <name type="scientific">Paracoccidioides lutzii (strain ATCC MYA-826 / Pb01)</name>
    <name type="common">Paracoccidioides brasiliensis</name>
    <dbReference type="NCBI Taxonomy" id="502779"/>
    <lineage>
        <taxon>Eukaryota</taxon>
        <taxon>Fungi</taxon>
        <taxon>Dikarya</taxon>
        <taxon>Ascomycota</taxon>
        <taxon>Pezizomycotina</taxon>
        <taxon>Eurotiomycetes</taxon>
        <taxon>Eurotiomycetidae</taxon>
        <taxon>Onygenales</taxon>
        <taxon>Ajellomycetaceae</taxon>
        <taxon>Paracoccidioides</taxon>
    </lineage>
</organism>
<evidence type="ECO:0000256" key="4">
    <source>
        <dbReference type="ARBA" id="ARBA00023203"/>
    </source>
</evidence>
<dbReference type="GO" id="GO:0015629">
    <property type="term" value="C:actin cytoskeleton"/>
    <property type="evidence" value="ECO:0007669"/>
    <property type="project" value="InterPro"/>
</dbReference>
<evidence type="ECO:0000313" key="7">
    <source>
        <dbReference type="EMBL" id="EEH37640.2"/>
    </source>
</evidence>
<proteinExistence type="inferred from homology"/>
<dbReference type="Pfam" id="PF00241">
    <property type="entry name" value="Cofilin_ADF"/>
    <property type="match status" value="1"/>
</dbReference>
<gene>
    <name evidence="7" type="ORF">PAAG_08058</name>
</gene>
<evidence type="ECO:0000256" key="2">
    <source>
        <dbReference type="ARBA" id="ARBA00006844"/>
    </source>
</evidence>
<protein>
    <recommendedName>
        <fullName evidence="3">Cofilin</fullName>
    </recommendedName>
    <alternativeName>
        <fullName evidence="5">Actin-depolymerizing factor 1</fullName>
    </alternativeName>
</protein>
<dbReference type="CDD" id="cd11286">
    <property type="entry name" value="ADF_cofilin_like"/>
    <property type="match status" value="1"/>
</dbReference>
<dbReference type="GeneID" id="9093275"/>
<comment type="similarity">
    <text evidence="2">Belongs to the actin-binding proteins ADF family.</text>
</comment>
<feature type="domain" description="ADF-H" evidence="6">
    <location>
        <begin position="47"/>
        <end position="192"/>
    </location>
</feature>
<dbReference type="GO" id="GO:0030042">
    <property type="term" value="P:actin filament depolymerization"/>
    <property type="evidence" value="ECO:0007669"/>
    <property type="project" value="InterPro"/>
</dbReference>
<evidence type="ECO:0000256" key="3">
    <source>
        <dbReference type="ARBA" id="ARBA00015630"/>
    </source>
</evidence>
<evidence type="ECO:0000259" key="6">
    <source>
        <dbReference type="PROSITE" id="PS51263"/>
    </source>
</evidence>
<dbReference type="OMA" id="LEWGSAR"/>
<dbReference type="HOGENOM" id="CLU_094004_4_1_1"/>
<dbReference type="VEuPathDB" id="FungiDB:PAAG_08058"/>
<sequence>MYLIARKGGVISVYSLEWGSARRPCVQLETRPPLCALIEIKSDPSFNRLPLDAASTKALERLRGIDPKDRLKFVIFRITGRKKESHEIVVDVESAQGDYEEFREKLLEAKDEDGNHPGPRYGVFSGEFDLGSDGKRNKIALISWVPEGCHVFYSMLYGSALSDFKKLVNPQVTIQTDDKAALEWKEFEVACIGKQRG</sequence>
<evidence type="ECO:0000256" key="5">
    <source>
        <dbReference type="ARBA" id="ARBA00032427"/>
    </source>
</evidence>
<dbReference type="GO" id="GO:0003779">
    <property type="term" value="F:actin binding"/>
    <property type="evidence" value="ECO:0007669"/>
    <property type="project" value="UniProtKB-KW"/>
</dbReference>
<dbReference type="Gene3D" id="3.40.20.10">
    <property type="entry name" value="Severin"/>
    <property type="match status" value="1"/>
</dbReference>
<evidence type="ECO:0000313" key="8">
    <source>
        <dbReference type="Proteomes" id="UP000002059"/>
    </source>
</evidence>
<dbReference type="RefSeq" id="XP_002789991.2">
    <property type="nucleotide sequence ID" value="XM_002789945.2"/>
</dbReference>
<keyword evidence="8" id="KW-1185">Reference proteome</keyword>
<dbReference type="eggNOG" id="KOG1735">
    <property type="taxonomic scope" value="Eukaryota"/>
</dbReference>
<dbReference type="InterPro" id="IPR002108">
    <property type="entry name" value="ADF-H"/>
</dbReference>
<evidence type="ECO:0000256" key="1">
    <source>
        <dbReference type="ARBA" id="ARBA00004109"/>
    </source>
</evidence>
<accession>C1HBB7</accession>
<dbReference type="SMART" id="SM00102">
    <property type="entry name" value="ADF"/>
    <property type="match status" value="1"/>
</dbReference>
<dbReference type="GO" id="GO:0016363">
    <property type="term" value="C:nuclear matrix"/>
    <property type="evidence" value="ECO:0007669"/>
    <property type="project" value="UniProtKB-SubCell"/>
</dbReference>
<dbReference type="OrthoDB" id="10249245at2759"/>
<dbReference type="STRING" id="502779.C1HBB7"/>
<dbReference type="PANTHER" id="PTHR11913">
    <property type="entry name" value="COFILIN-RELATED"/>
    <property type="match status" value="1"/>
</dbReference>
<comment type="subcellular location">
    <subcellularLocation>
        <location evidence="1">Nucleus matrix</location>
    </subcellularLocation>
</comment>
<dbReference type="PROSITE" id="PS51263">
    <property type="entry name" value="ADF_H"/>
    <property type="match status" value="1"/>
</dbReference>
<reference evidence="7 8" key="1">
    <citation type="journal article" date="2011" name="PLoS Genet.">
        <title>Comparative genomic analysis of human fungal pathogens causing paracoccidioidomycosis.</title>
        <authorList>
            <person name="Desjardins C.A."/>
            <person name="Champion M.D."/>
            <person name="Holder J.W."/>
            <person name="Muszewska A."/>
            <person name="Goldberg J."/>
            <person name="Bailao A.M."/>
            <person name="Brigido M.M."/>
            <person name="Ferreira M.E."/>
            <person name="Garcia A.M."/>
            <person name="Grynberg M."/>
            <person name="Gujja S."/>
            <person name="Heiman D.I."/>
            <person name="Henn M.R."/>
            <person name="Kodira C.D."/>
            <person name="Leon-Narvaez H."/>
            <person name="Longo L.V."/>
            <person name="Ma L.J."/>
            <person name="Malavazi I."/>
            <person name="Matsuo A.L."/>
            <person name="Morais F.V."/>
            <person name="Pereira M."/>
            <person name="Rodriguez-Brito S."/>
            <person name="Sakthikumar S."/>
            <person name="Salem-Izacc S.M."/>
            <person name="Sykes S.M."/>
            <person name="Teixeira M.M."/>
            <person name="Vallejo M.C."/>
            <person name="Walter M.E."/>
            <person name="Yandava C."/>
            <person name="Young S."/>
            <person name="Zeng Q."/>
            <person name="Zucker J."/>
            <person name="Felipe M.S."/>
            <person name="Goldman G.H."/>
            <person name="Haas B.J."/>
            <person name="McEwen J.G."/>
            <person name="Nino-Vega G."/>
            <person name="Puccia R."/>
            <person name="San-Blas G."/>
            <person name="Soares C.M."/>
            <person name="Birren B.W."/>
            <person name="Cuomo C.A."/>
        </authorList>
    </citation>
    <scope>NUCLEOTIDE SEQUENCE [LARGE SCALE GENOMIC DNA]</scope>
    <source>
        <strain evidence="8">ATCC MYA-826 / Pb01</strain>
    </source>
</reference>
<dbReference type="KEGG" id="pbl:PAAG_08058"/>
<dbReference type="SUPFAM" id="SSF55753">
    <property type="entry name" value="Actin depolymerizing proteins"/>
    <property type="match status" value="1"/>
</dbReference>
<dbReference type="Proteomes" id="UP000002059">
    <property type="component" value="Partially assembled WGS sequence"/>
</dbReference>
<dbReference type="AlphaFoldDB" id="C1HBB7"/>
<dbReference type="InterPro" id="IPR017904">
    <property type="entry name" value="ADF/Cofilin"/>
</dbReference>
<name>C1HBB7_PARBA</name>
<dbReference type="EMBL" id="KN294020">
    <property type="protein sequence ID" value="EEH37640.2"/>
    <property type="molecule type" value="Genomic_DNA"/>
</dbReference>
<keyword evidence="4" id="KW-0009">Actin-binding</keyword>